<dbReference type="PANTHER" id="PTHR41523">
    <property type="entry name" value="TWO-COMPONENT SYSTEM SENSOR PROTEIN"/>
    <property type="match status" value="1"/>
</dbReference>
<comment type="catalytic activity">
    <reaction evidence="1">
        <text>ATP + protein L-histidine = ADP + protein N-phospho-L-histidine.</text>
        <dbReference type="EC" id="2.7.13.3"/>
    </reaction>
</comment>
<evidence type="ECO:0000256" key="8">
    <source>
        <dbReference type="ARBA" id="ARBA00023026"/>
    </source>
</evidence>
<feature type="domain" description="PAS" evidence="11">
    <location>
        <begin position="82"/>
        <end position="152"/>
    </location>
</feature>
<dbReference type="InterPro" id="IPR035965">
    <property type="entry name" value="PAS-like_dom_sf"/>
</dbReference>
<dbReference type="PROSITE" id="PS50113">
    <property type="entry name" value="PAC"/>
    <property type="match status" value="2"/>
</dbReference>
<evidence type="ECO:0000256" key="9">
    <source>
        <dbReference type="SAM" id="Coils"/>
    </source>
</evidence>
<evidence type="ECO:0000256" key="4">
    <source>
        <dbReference type="ARBA" id="ARBA00022679"/>
    </source>
</evidence>
<proteinExistence type="predicted"/>
<sequence>MLSLTIKDLGPRQEVPKLLEFLKEQKNAFDDAGIWRHQAKDGQDLYVNIMSHPIKTEEKKCELIVARDVTKQVKTEAKHREEQQILDLLTEKLPGTFYLFDTEGNMLRWNDYTEEVTGYTSEEISDMNVLDFFAPQDRPIIASAIQQVLRKGYTELEGRLKDKSGSHIPLYLKASRVQMKGKDRILGIGIDISSLRETQNKLEEANEKLNTAQRIAKMGYWAHNLIENESEWSEEVYNIWEVDPDTLEPSFESLLETIHPEDRELFLRDVEEAFPDEDFYDSEHRIITPEGKVKWILERITLNRDENGKPLMLEGIAQDITEKKKHEQAISESLEEKDTLLAEIHHRVKNNLAIISGLMELEAMESDSGELKQRLRDSQTRINSIALTHEILYQQQHFARIEFGENIKRLVVKTVKTFNGNVELRYDTASVELNINQALPCALIVNELVTNALKHAFYGGNGAVLEIELYSENEEVYLRVSDNGKGLPENIDVENPKTLGMQLVDTLKDQLDAELNISTGNGTTFELRFKKTIQKELEALLKVCRYRDLIHFKLIGRCIPLISVVIIVLELC</sequence>
<dbReference type="InterPro" id="IPR000700">
    <property type="entry name" value="PAS-assoc_C"/>
</dbReference>
<feature type="domain" description="Histidine kinase" evidence="10">
    <location>
        <begin position="343"/>
        <end position="533"/>
    </location>
</feature>
<dbReference type="GO" id="GO:0005524">
    <property type="term" value="F:ATP binding"/>
    <property type="evidence" value="ECO:0007669"/>
    <property type="project" value="UniProtKB-KW"/>
</dbReference>
<dbReference type="InterPro" id="IPR013655">
    <property type="entry name" value="PAS_fold_3"/>
</dbReference>
<evidence type="ECO:0000256" key="2">
    <source>
        <dbReference type="ARBA" id="ARBA00012438"/>
    </source>
</evidence>
<dbReference type="PANTHER" id="PTHR41523:SF8">
    <property type="entry name" value="ETHYLENE RESPONSE SENSOR PROTEIN"/>
    <property type="match status" value="1"/>
</dbReference>
<keyword evidence="9" id="KW-0175">Coiled coil</keyword>
<reference evidence="13 14" key="1">
    <citation type="submission" date="2016-11" db="EMBL/GenBank/DDBJ databases">
        <authorList>
            <person name="Jaros S."/>
            <person name="Januszkiewicz K."/>
            <person name="Wedrychowicz H."/>
        </authorList>
    </citation>
    <scope>NUCLEOTIDE SEQUENCE [LARGE SCALE GENOMIC DNA]</scope>
    <source>
        <strain evidence="13 14">DSM 21986</strain>
    </source>
</reference>
<dbReference type="OrthoDB" id="9816309at2"/>
<evidence type="ECO:0000313" key="13">
    <source>
        <dbReference type="EMBL" id="SHF11426.1"/>
    </source>
</evidence>
<dbReference type="Pfam" id="PF08447">
    <property type="entry name" value="PAS_3"/>
    <property type="match status" value="2"/>
</dbReference>
<feature type="domain" description="PAC" evidence="12">
    <location>
        <begin position="154"/>
        <end position="204"/>
    </location>
</feature>
<dbReference type="PROSITE" id="PS50109">
    <property type="entry name" value="HIS_KIN"/>
    <property type="match status" value="1"/>
</dbReference>
<accession>A0A1M4Z1G6</accession>
<evidence type="ECO:0000259" key="12">
    <source>
        <dbReference type="PROSITE" id="PS50113"/>
    </source>
</evidence>
<dbReference type="GO" id="GO:0004673">
    <property type="term" value="F:protein histidine kinase activity"/>
    <property type="evidence" value="ECO:0007669"/>
    <property type="project" value="UniProtKB-EC"/>
</dbReference>
<dbReference type="Pfam" id="PF02518">
    <property type="entry name" value="HATPase_c"/>
    <property type="match status" value="1"/>
</dbReference>
<feature type="coiled-coil region" evidence="9">
    <location>
        <begin position="317"/>
        <end position="381"/>
    </location>
</feature>
<keyword evidence="4" id="KW-0808">Transferase</keyword>
<evidence type="ECO:0000259" key="11">
    <source>
        <dbReference type="PROSITE" id="PS50112"/>
    </source>
</evidence>
<gene>
    <name evidence="13" type="ORF">SAMN05443144_105209</name>
</gene>
<dbReference type="Pfam" id="PF07568">
    <property type="entry name" value="HisKA_2"/>
    <property type="match status" value="1"/>
</dbReference>
<evidence type="ECO:0000256" key="7">
    <source>
        <dbReference type="ARBA" id="ARBA00022840"/>
    </source>
</evidence>
<evidence type="ECO:0000256" key="1">
    <source>
        <dbReference type="ARBA" id="ARBA00000085"/>
    </source>
</evidence>
<dbReference type="Proteomes" id="UP000184041">
    <property type="component" value="Unassembled WGS sequence"/>
</dbReference>
<keyword evidence="8" id="KW-0843">Virulence</keyword>
<dbReference type="InterPro" id="IPR000014">
    <property type="entry name" value="PAS"/>
</dbReference>
<evidence type="ECO:0000256" key="5">
    <source>
        <dbReference type="ARBA" id="ARBA00022741"/>
    </source>
</evidence>
<dbReference type="InterPro" id="IPR005467">
    <property type="entry name" value="His_kinase_dom"/>
</dbReference>
<organism evidence="13 14">
    <name type="scientific">Fodinibius roseus</name>
    <dbReference type="NCBI Taxonomy" id="1194090"/>
    <lineage>
        <taxon>Bacteria</taxon>
        <taxon>Pseudomonadati</taxon>
        <taxon>Balneolota</taxon>
        <taxon>Balneolia</taxon>
        <taxon>Balneolales</taxon>
        <taxon>Balneolaceae</taxon>
        <taxon>Fodinibius</taxon>
    </lineage>
</organism>
<dbReference type="EC" id="2.7.13.3" evidence="2"/>
<keyword evidence="6" id="KW-0418">Kinase</keyword>
<dbReference type="PROSITE" id="PS50112">
    <property type="entry name" value="PAS"/>
    <property type="match status" value="1"/>
</dbReference>
<dbReference type="InterPro" id="IPR003594">
    <property type="entry name" value="HATPase_dom"/>
</dbReference>
<dbReference type="AlphaFoldDB" id="A0A1M4Z1G6"/>
<evidence type="ECO:0000256" key="3">
    <source>
        <dbReference type="ARBA" id="ARBA00022553"/>
    </source>
</evidence>
<dbReference type="SMART" id="SM00086">
    <property type="entry name" value="PAC"/>
    <property type="match status" value="3"/>
</dbReference>
<dbReference type="Gene3D" id="2.10.70.100">
    <property type="match status" value="1"/>
</dbReference>
<evidence type="ECO:0000259" key="10">
    <source>
        <dbReference type="PROSITE" id="PS50109"/>
    </source>
</evidence>
<dbReference type="Pfam" id="PF13426">
    <property type="entry name" value="PAS_9"/>
    <property type="match status" value="1"/>
</dbReference>
<dbReference type="SMART" id="SM00091">
    <property type="entry name" value="PAS"/>
    <property type="match status" value="2"/>
</dbReference>
<dbReference type="InterPro" id="IPR036890">
    <property type="entry name" value="HATPase_C_sf"/>
</dbReference>
<dbReference type="SUPFAM" id="SSF55785">
    <property type="entry name" value="PYP-like sensor domain (PAS domain)"/>
    <property type="match status" value="2"/>
</dbReference>
<keyword evidence="7" id="KW-0067">ATP-binding</keyword>
<feature type="domain" description="PAC" evidence="12">
    <location>
        <begin position="280"/>
        <end position="332"/>
    </location>
</feature>
<keyword evidence="5" id="KW-0547">Nucleotide-binding</keyword>
<keyword evidence="3" id="KW-0597">Phosphoprotein</keyword>
<dbReference type="Gene3D" id="3.30.565.10">
    <property type="entry name" value="Histidine kinase-like ATPase, C-terminal domain"/>
    <property type="match status" value="1"/>
</dbReference>
<dbReference type="Gene3D" id="3.30.450.20">
    <property type="entry name" value="PAS domain"/>
    <property type="match status" value="3"/>
</dbReference>
<dbReference type="NCBIfam" id="TIGR00229">
    <property type="entry name" value="sensory_box"/>
    <property type="match status" value="2"/>
</dbReference>
<protein>
    <recommendedName>
        <fullName evidence="2">histidine kinase</fullName>
        <ecNumber evidence="2">2.7.13.3</ecNumber>
    </recommendedName>
</protein>
<dbReference type="SUPFAM" id="SSF55874">
    <property type="entry name" value="ATPase domain of HSP90 chaperone/DNA topoisomerase II/histidine kinase"/>
    <property type="match status" value="1"/>
</dbReference>
<dbReference type="InterPro" id="IPR001610">
    <property type="entry name" value="PAC"/>
</dbReference>
<evidence type="ECO:0000256" key="6">
    <source>
        <dbReference type="ARBA" id="ARBA00022777"/>
    </source>
</evidence>
<evidence type="ECO:0000313" key="14">
    <source>
        <dbReference type="Proteomes" id="UP000184041"/>
    </source>
</evidence>
<dbReference type="CDD" id="cd00130">
    <property type="entry name" value="PAS"/>
    <property type="match status" value="2"/>
</dbReference>
<keyword evidence="14" id="KW-1185">Reference proteome</keyword>
<dbReference type="InterPro" id="IPR011495">
    <property type="entry name" value="Sig_transdc_His_kin_sub2_dim/P"/>
</dbReference>
<name>A0A1M4Z1G6_9BACT</name>
<dbReference type="STRING" id="1194090.SAMN05443144_105209"/>
<dbReference type="EMBL" id="FQUS01000005">
    <property type="protein sequence ID" value="SHF11426.1"/>
    <property type="molecule type" value="Genomic_DNA"/>
</dbReference>
<dbReference type="SMART" id="SM00387">
    <property type="entry name" value="HATPase_c"/>
    <property type="match status" value="1"/>
</dbReference>